<feature type="compositionally biased region" description="Basic and acidic residues" evidence="1">
    <location>
        <begin position="51"/>
        <end position="72"/>
    </location>
</feature>
<comment type="caution">
    <text evidence="2">The sequence shown here is derived from an EMBL/GenBank/DDBJ whole genome shotgun (WGS) entry which is preliminary data.</text>
</comment>
<feature type="compositionally biased region" description="Acidic residues" evidence="1">
    <location>
        <begin position="1"/>
        <end position="23"/>
    </location>
</feature>
<evidence type="ECO:0000313" key="3">
    <source>
        <dbReference type="Proteomes" id="UP001064489"/>
    </source>
</evidence>
<reference evidence="2" key="1">
    <citation type="journal article" date="2022" name="Plant J.">
        <title>Strategies of tolerance reflected in two North American maple genomes.</title>
        <authorList>
            <person name="McEvoy S.L."/>
            <person name="Sezen U.U."/>
            <person name="Trouern-Trend A."/>
            <person name="McMahon S.M."/>
            <person name="Schaberg P.G."/>
            <person name="Yang J."/>
            <person name="Wegrzyn J.L."/>
            <person name="Swenson N.G."/>
        </authorList>
    </citation>
    <scope>NUCLEOTIDE SEQUENCE</scope>
    <source>
        <strain evidence="2">91603</strain>
    </source>
</reference>
<proteinExistence type="predicted"/>
<dbReference type="GO" id="GO:0003676">
    <property type="term" value="F:nucleic acid binding"/>
    <property type="evidence" value="ECO:0007669"/>
    <property type="project" value="InterPro"/>
</dbReference>
<feature type="compositionally biased region" description="Basic and acidic residues" evidence="1">
    <location>
        <begin position="24"/>
        <end position="38"/>
    </location>
</feature>
<dbReference type="PANTHER" id="PTHR31973:SF187">
    <property type="entry name" value="MUTATOR TRANSPOSASE MUDRA PROTEIN"/>
    <property type="match status" value="1"/>
</dbReference>
<dbReference type="Proteomes" id="UP001064489">
    <property type="component" value="Chromosome 1"/>
</dbReference>
<dbReference type="InterPro" id="IPR036875">
    <property type="entry name" value="Znf_CCHC_sf"/>
</dbReference>
<dbReference type="EMBL" id="JAJSOW010000003">
    <property type="protein sequence ID" value="KAI9196221.1"/>
    <property type="molecule type" value="Genomic_DNA"/>
</dbReference>
<reference evidence="2" key="2">
    <citation type="submission" date="2023-02" db="EMBL/GenBank/DDBJ databases">
        <authorList>
            <person name="Swenson N.G."/>
            <person name="Wegrzyn J.L."/>
            <person name="Mcevoy S.L."/>
        </authorList>
    </citation>
    <scope>NUCLEOTIDE SEQUENCE</scope>
    <source>
        <strain evidence="2">91603</strain>
        <tissue evidence="2">Leaf</tissue>
    </source>
</reference>
<feature type="compositionally biased region" description="Low complexity" evidence="1">
    <location>
        <begin position="256"/>
        <end position="266"/>
    </location>
</feature>
<evidence type="ECO:0000256" key="1">
    <source>
        <dbReference type="SAM" id="MobiDB-lite"/>
    </source>
</evidence>
<keyword evidence="3" id="KW-1185">Reference proteome</keyword>
<dbReference type="GO" id="GO:0008270">
    <property type="term" value="F:zinc ion binding"/>
    <property type="evidence" value="ECO:0007669"/>
    <property type="project" value="InterPro"/>
</dbReference>
<dbReference type="SUPFAM" id="SSF57756">
    <property type="entry name" value="Retrovirus zinc finger-like domains"/>
    <property type="match status" value="1"/>
</dbReference>
<dbReference type="AlphaFoldDB" id="A0AAD5JMB5"/>
<dbReference type="PANTHER" id="PTHR31973">
    <property type="entry name" value="POLYPROTEIN, PUTATIVE-RELATED"/>
    <property type="match status" value="1"/>
</dbReference>
<organism evidence="2 3">
    <name type="scientific">Acer negundo</name>
    <name type="common">Box elder</name>
    <dbReference type="NCBI Taxonomy" id="4023"/>
    <lineage>
        <taxon>Eukaryota</taxon>
        <taxon>Viridiplantae</taxon>
        <taxon>Streptophyta</taxon>
        <taxon>Embryophyta</taxon>
        <taxon>Tracheophyta</taxon>
        <taxon>Spermatophyta</taxon>
        <taxon>Magnoliopsida</taxon>
        <taxon>eudicotyledons</taxon>
        <taxon>Gunneridae</taxon>
        <taxon>Pentapetalae</taxon>
        <taxon>rosids</taxon>
        <taxon>malvids</taxon>
        <taxon>Sapindales</taxon>
        <taxon>Sapindaceae</taxon>
        <taxon>Hippocastanoideae</taxon>
        <taxon>Acereae</taxon>
        <taxon>Acer</taxon>
    </lineage>
</organism>
<feature type="compositionally biased region" description="Polar residues" evidence="1">
    <location>
        <begin position="246"/>
        <end position="255"/>
    </location>
</feature>
<protein>
    <submittedName>
        <fullName evidence="2">Uncharacterized protein</fullName>
    </submittedName>
</protein>
<feature type="region of interest" description="Disordered" evidence="1">
    <location>
        <begin position="239"/>
        <end position="275"/>
    </location>
</feature>
<name>A0AAD5JMB5_ACENE</name>
<accession>A0AAD5JMB5</accession>
<sequence length="379" mass="42993">MLNYDGDSEKDDDKDGEDSEDSEGEGRQANERHYRQYFEDGDEEGTQAYEGHNRQFSEDGRQANEGEGRHVDRDDGIINECMALYEGRMVMRKFQERKKECEQWNSVLPPKMNVKILKNSKENMMLTIIATGNKEYEILGPNEGYAVNLGKYSCQCGSWQAYKGMIHPIPDQKRWPEILPCLLIEGQTEHIDPPPKTVQPGRPKIMRKMEPDNSPKGGKSGTVTCKLCNQVGHNKRTCKIKKNKTNETSSSHQPIQQQSTVQMSSSQPPPTQTQTDLDCWMTAPPPPAHLDHNATRKGKLWWRYCTPRLLPPWCGVNWARSALARPRLSLLVLVGTLPRPLHLGSRGLGDSMPMQCIAGAAWSWWRLRRAAHSQAALSR</sequence>
<feature type="region of interest" description="Disordered" evidence="1">
    <location>
        <begin position="1"/>
        <end position="72"/>
    </location>
</feature>
<gene>
    <name evidence="2" type="ORF">LWI28_022060</name>
</gene>
<evidence type="ECO:0000313" key="2">
    <source>
        <dbReference type="EMBL" id="KAI9196221.1"/>
    </source>
</evidence>